<dbReference type="InterPro" id="IPR006694">
    <property type="entry name" value="Fatty_acid_hydroxylase"/>
</dbReference>
<dbReference type="GO" id="GO:0016491">
    <property type="term" value="F:oxidoreductase activity"/>
    <property type="evidence" value="ECO:0007669"/>
    <property type="project" value="InterPro"/>
</dbReference>
<name>A0A4Z2AXX0_9TELE</name>
<comment type="subcellular location">
    <subcellularLocation>
        <location evidence="1">Membrane</location>
    </subcellularLocation>
</comment>
<evidence type="ECO:0000256" key="5">
    <source>
        <dbReference type="SAM" id="Phobius"/>
    </source>
</evidence>
<keyword evidence="8" id="KW-1185">Reference proteome</keyword>
<dbReference type="SUPFAM" id="SSF52058">
    <property type="entry name" value="L domain-like"/>
    <property type="match status" value="1"/>
</dbReference>
<evidence type="ECO:0000256" key="3">
    <source>
        <dbReference type="ARBA" id="ARBA00022989"/>
    </source>
</evidence>
<evidence type="ECO:0000313" key="7">
    <source>
        <dbReference type="EMBL" id="TNM84475.1"/>
    </source>
</evidence>
<dbReference type="GO" id="GO:0016020">
    <property type="term" value="C:membrane"/>
    <property type="evidence" value="ECO:0007669"/>
    <property type="project" value="UniProtKB-SubCell"/>
</dbReference>
<organism evidence="7 8">
    <name type="scientific">Takifugu bimaculatus</name>
    <dbReference type="NCBI Taxonomy" id="433685"/>
    <lineage>
        <taxon>Eukaryota</taxon>
        <taxon>Metazoa</taxon>
        <taxon>Chordata</taxon>
        <taxon>Craniata</taxon>
        <taxon>Vertebrata</taxon>
        <taxon>Euteleostomi</taxon>
        <taxon>Actinopterygii</taxon>
        <taxon>Neopterygii</taxon>
        <taxon>Teleostei</taxon>
        <taxon>Neoteleostei</taxon>
        <taxon>Acanthomorphata</taxon>
        <taxon>Eupercaria</taxon>
        <taxon>Tetraodontiformes</taxon>
        <taxon>Tetradontoidea</taxon>
        <taxon>Tetraodontidae</taxon>
        <taxon>Takifugu</taxon>
    </lineage>
</organism>
<reference evidence="7 8" key="1">
    <citation type="submission" date="2019-04" db="EMBL/GenBank/DDBJ databases">
        <title>The sequence and de novo assembly of Takifugu bimaculatus genome using PacBio and Hi-C technologies.</title>
        <authorList>
            <person name="Xu P."/>
            <person name="Liu B."/>
            <person name="Zhou Z."/>
        </authorList>
    </citation>
    <scope>NUCLEOTIDE SEQUENCE [LARGE SCALE GENOMIC DNA]</scope>
    <source>
        <strain evidence="7">TB-2018</strain>
        <tissue evidence="7">Muscle</tissue>
    </source>
</reference>
<protein>
    <recommendedName>
        <fullName evidence="6">Fatty acid hydroxylase domain-containing protein</fullName>
    </recommendedName>
</protein>
<feature type="transmembrane region" description="Helical" evidence="5">
    <location>
        <begin position="79"/>
        <end position="97"/>
    </location>
</feature>
<dbReference type="InterPro" id="IPR029071">
    <property type="entry name" value="Ubiquitin-like_domsf"/>
</dbReference>
<gene>
    <name evidence="7" type="ORF">fugu_008653</name>
</gene>
<evidence type="ECO:0000256" key="2">
    <source>
        <dbReference type="ARBA" id="ARBA00022692"/>
    </source>
</evidence>
<comment type="caution">
    <text evidence="7">The sequence shown here is derived from an EMBL/GenBank/DDBJ whole genome shotgun (WGS) entry which is preliminary data.</text>
</comment>
<feature type="transmembrane region" description="Helical" evidence="5">
    <location>
        <begin position="117"/>
        <end position="137"/>
    </location>
</feature>
<evidence type="ECO:0000259" key="6">
    <source>
        <dbReference type="Pfam" id="PF04116"/>
    </source>
</evidence>
<dbReference type="GO" id="GO:0008610">
    <property type="term" value="P:lipid biosynthetic process"/>
    <property type="evidence" value="ECO:0007669"/>
    <property type="project" value="InterPro"/>
</dbReference>
<feature type="transmembrane region" description="Helical" evidence="5">
    <location>
        <begin position="192"/>
        <end position="209"/>
    </location>
</feature>
<dbReference type="InterPro" id="IPR032675">
    <property type="entry name" value="LRR_dom_sf"/>
</dbReference>
<proteinExistence type="predicted"/>
<keyword evidence="3 5" id="KW-1133">Transmembrane helix</keyword>
<keyword evidence="4 5" id="KW-0472">Membrane</keyword>
<dbReference type="AlphaFoldDB" id="A0A4Z2AXX0"/>
<dbReference type="GO" id="GO:0005506">
    <property type="term" value="F:iron ion binding"/>
    <property type="evidence" value="ECO:0007669"/>
    <property type="project" value="InterPro"/>
</dbReference>
<dbReference type="InterPro" id="IPR050307">
    <property type="entry name" value="Sterol_Desaturase_Related"/>
</dbReference>
<feature type="transmembrane region" description="Helical" evidence="5">
    <location>
        <begin position="31"/>
        <end position="58"/>
    </location>
</feature>
<feature type="domain" description="Fatty acid hydroxylase" evidence="6">
    <location>
        <begin position="124"/>
        <end position="252"/>
    </location>
</feature>
<dbReference type="Gene3D" id="3.80.10.10">
    <property type="entry name" value="Ribonuclease Inhibitor"/>
    <property type="match status" value="2"/>
</dbReference>
<sequence length="724" mass="82222">MDLVLNVADHYVLTPYVYPVSWSEDGALRQILSLLVLTNMGATVLYLSLASFSYFFIFDHRLKKHPHFLQNQVQREIRYALTSLPWISIPTVALFFAEVRGYSKLYDSIEEYPLGWPGIFISMISFLFFTDMCIYWIHRFLHHKLIYKLFHKPHHIWKIPTPFASHAFHPVDGFLQGLPYHIYPFLFPLHKVLYLALYVFVNIWTISIHDGNYRVPAALTSVINGAAHHTDHHLFFEYNYGQYFTLWDRLGGSYRHPSALMETDPDLCGQVDCVASRVNRVNAFPFKGSDVHLSHMDSSSDEEEGCTFVHVLSDKYNPDNYPYGQGVMVLSSPPGSPVKDHLFLPSTLVLDKRGISKAGNGSYIAAFCAHVVGLDLSQNQLSDWEEICTIVSNVPHLDFLNLSMNPLKGTVLDPTTADIFCHIRKLVLINTHVTWDTVHALTQRMPELAELFLSLNGYGSVSESQITCPTLHLLHLTDNQLRDWTEVRKLGAMYPCLSSLVLANNHVTSVDDAGETFPNLRSINLNNSALSKWEDIERLSFFPKLVEIKAQGIPLLQPYSTDQRHSLLLAQLPSVMVLNSSVVSEGDRESAERFFIRHYQDCPHQQLPQRYHVLVSKYGRLAPLAEVDLTPRSTLVTVRCGDRVEAVSLHLQQTVIDLKKQLKGLLQLPHNGIRLFHIDPEMSSVLGPEELRCGSRALHSYRIREGNEILVVPKVKARCSSSGL</sequence>
<evidence type="ECO:0000256" key="4">
    <source>
        <dbReference type="ARBA" id="ARBA00023136"/>
    </source>
</evidence>
<dbReference type="SUPFAM" id="SSF54236">
    <property type="entry name" value="Ubiquitin-like"/>
    <property type="match status" value="1"/>
</dbReference>
<accession>A0A4Z2AXX0</accession>
<keyword evidence="2 5" id="KW-0812">Transmembrane</keyword>
<evidence type="ECO:0000256" key="1">
    <source>
        <dbReference type="ARBA" id="ARBA00004370"/>
    </source>
</evidence>
<evidence type="ECO:0000313" key="8">
    <source>
        <dbReference type="Proteomes" id="UP000516260"/>
    </source>
</evidence>
<dbReference type="Proteomes" id="UP000516260">
    <property type="component" value="Chromosome 9"/>
</dbReference>
<dbReference type="Pfam" id="PF04116">
    <property type="entry name" value="FA_hydroxylase"/>
    <property type="match status" value="1"/>
</dbReference>
<dbReference type="PANTHER" id="PTHR11863">
    <property type="entry name" value="STEROL DESATURASE"/>
    <property type="match status" value="1"/>
</dbReference>
<dbReference type="EMBL" id="SWLE01000022">
    <property type="protein sequence ID" value="TNM84475.1"/>
    <property type="molecule type" value="Genomic_DNA"/>
</dbReference>